<evidence type="ECO:0000313" key="2">
    <source>
        <dbReference type="EMBL" id="KZX14451.1"/>
    </source>
</evidence>
<comment type="caution">
    <text evidence="2">The sequence shown here is derived from an EMBL/GenBank/DDBJ whole genome shotgun (WGS) entry which is preliminary data.</text>
</comment>
<evidence type="ECO:0000256" key="1">
    <source>
        <dbReference type="SAM" id="Phobius"/>
    </source>
</evidence>
<feature type="transmembrane region" description="Helical" evidence="1">
    <location>
        <begin position="12"/>
        <end position="34"/>
    </location>
</feature>
<keyword evidence="1" id="KW-0472">Membrane</keyword>
<keyword evidence="1" id="KW-0812">Transmembrane</keyword>
<keyword evidence="3" id="KW-1185">Reference proteome</keyword>
<feature type="transmembrane region" description="Helical" evidence="1">
    <location>
        <begin position="41"/>
        <end position="66"/>
    </location>
</feature>
<dbReference type="Proteomes" id="UP000077066">
    <property type="component" value="Unassembled WGS sequence"/>
</dbReference>
<organism evidence="2 3">
    <name type="scientific">Methanobrevibacter filiformis</name>
    <dbReference type="NCBI Taxonomy" id="55758"/>
    <lineage>
        <taxon>Archaea</taxon>
        <taxon>Methanobacteriati</taxon>
        <taxon>Methanobacteriota</taxon>
        <taxon>Methanomada group</taxon>
        <taxon>Methanobacteria</taxon>
        <taxon>Methanobacteriales</taxon>
        <taxon>Methanobacteriaceae</taxon>
        <taxon>Methanobrevibacter</taxon>
    </lineage>
</organism>
<feature type="transmembrane region" description="Helical" evidence="1">
    <location>
        <begin position="72"/>
        <end position="93"/>
    </location>
</feature>
<dbReference type="EMBL" id="LWMT01000151">
    <property type="protein sequence ID" value="KZX14451.1"/>
    <property type="molecule type" value="Genomic_DNA"/>
</dbReference>
<sequence length="148" mass="17604">MYFIQFFSNSWIIFTLILLIIFIVAFIITNIGIIKINIITLYMLYLILWLPIIGLICLDLIIFTNFKVENAISLFVGLIAFLSSIIISLITNFRNKENIQMQLKYTEKIELINKLTHCIDLFNFMYDDPDLEEYDNYRDNSFNKFLFI</sequence>
<keyword evidence="1" id="KW-1133">Transmembrane helix</keyword>
<accession>A0A166CFK5</accession>
<gene>
    <name evidence="2" type="ORF">MBFIL_08770</name>
</gene>
<name>A0A166CFK5_9EURY</name>
<proteinExistence type="predicted"/>
<protein>
    <submittedName>
        <fullName evidence="2">Uncharacterized protein</fullName>
    </submittedName>
</protein>
<dbReference type="AlphaFoldDB" id="A0A166CFK5"/>
<reference evidence="2 3" key="1">
    <citation type="submission" date="2016-04" db="EMBL/GenBank/DDBJ databases">
        <title>Genome sequence of Methanobrevibacter filiformis DSM 11501.</title>
        <authorList>
            <person name="Poehlein A."/>
            <person name="Seedorf H."/>
            <person name="Daniel R."/>
        </authorList>
    </citation>
    <scope>NUCLEOTIDE SEQUENCE [LARGE SCALE GENOMIC DNA]</scope>
    <source>
        <strain evidence="2 3">DSM 11501</strain>
    </source>
</reference>
<evidence type="ECO:0000313" key="3">
    <source>
        <dbReference type="Proteomes" id="UP000077066"/>
    </source>
</evidence>
<dbReference type="PATRIC" id="fig|55758.3.peg.986"/>